<dbReference type="SUPFAM" id="SSF81653">
    <property type="entry name" value="Calcium ATPase, transduction domain A"/>
    <property type="match status" value="1"/>
</dbReference>
<dbReference type="STRING" id="113653.GAH_01661"/>
<dbReference type="PRINTS" id="PR00943">
    <property type="entry name" value="CUATPASE"/>
</dbReference>
<proteinExistence type="inferred from homology"/>
<keyword evidence="12 16" id="KW-1133">Transmembrane helix</keyword>
<dbReference type="InterPro" id="IPR017969">
    <property type="entry name" value="Heavy-metal-associated_CS"/>
</dbReference>
<dbReference type="SFLD" id="SFLDS00003">
    <property type="entry name" value="Haloacid_Dehalogenase"/>
    <property type="match status" value="1"/>
</dbReference>
<dbReference type="Gene3D" id="3.40.1110.10">
    <property type="entry name" value="Calcium-transporting ATPase, cytoplasmic domain N"/>
    <property type="match status" value="1"/>
</dbReference>
<evidence type="ECO:0000256" key="1">
    <source>
        <dbReference type="ARBA" id="ARBA00004127"/>
    </source>
</evidence>
<dbReference type="InterPro" id="IPR027256">
    <property type="entry name" value="P-typ_ATPase_IB"/>
</dbReference>
<dbReference type="AlphaFoldDB" id="A0A0F7IDS0"/>
<dbReference type="Proteomes" id="UP000034723">
    <property type="component" value="Chromosome"/>
</dbReference>
<dbReference type="GO" id="GO:0016020">
    <property type="term" value="C:membrane"/>
    <property type="evidence" value="ECO:0007669"/>
    <property type="project" value="InterPro"/>
</dbReference>
<dbReference type="SUPFAM" id="SSF81665">
    <property type="entry name" value="Calcium ATPase, transmembrane domain M"/>
    <property type="match status" value="1"/>
</dbReference>
<gene>
    <name evidence="18" type="ORF">GAH_01661</name>
</gene>
<dbReference type="InParanoid" id="A0A0F7IDS0"/>
<evidence type="ECO:0000256" key="12">
    <source>
        <dbReference type="ARBA" id="ARBA00022989"/>
    </source>
</evidence>
<keyword evidence="11" id="KW-1278">Translocase</keyword>
<dbReference type="SFLD" id="SFLDF00027">
    <property type="entry name" value="p-type_atpase"/>
    <property type="match status" value="1"/>
</dbReference>
<reference evidence="18 19" key="1">
    <citation type="submission" date="2015-04" db="EMBL/GenBank/DDBJ databases">
        <title>The complete genome sequence of the hyperthermophilic, obligate iron-reducing archaeon Geoglobus ahangari strain 234T.</title>
        <authorList>
            <person name="Manzella M.P."/>
            <person name="Holmes D.E."/>
            <person name="Rocheleau J.M."/>
            <person name="Chung A."/>
            <person name="Reguera G."/>
            <person name="Kashefi K."/>
        </authorList>
    </citation>
    <scope>NUCLEOTIDE SEQUENCE [LARGE SCALE GENOMIC DNA]</scope>
    <source>
        <strain evidence="18 19">234</strain>
    </source>
</reference>
<evidence type="ECO:0000256" key="14">
    <source>
        <dbReference type="ARBA" id="ARBA00023065"/>
    </source>
</evidence>
<evidence type="ECO:0000256" key="10">
    <source>
        <dbReference type="ARBA" id="ARBA00022842"/>
    </source>
</evidence>
<dbReference type="PANTHER" id="PTHR43520:SF8">
    <property type="entry name" value="P-TYPE CU(+) TRANSPORTER"/>
    <property type="match status" value="1"/>
</dbReference>
<feature type="transmembrane region" description="Helical" evidence="16">
    <location>
        <begin position="420"/>
        <end position="442"/>
    </location>
</feature>
<evidence type="ECO:0000256" key="7">
    <source>
        <dbReference type="ARBA" id="ARBA00022741"/>
    </source>
</evidence>
<evidence type="ECO:0000256" key="2">
    <source>
        <dbReference type="ARBA" id="ARBA00006024"/>
    </source>
</evidence>
<dbReference type="KEGG" id="gah:GAH_01661"/>
<dbReference type="PATRIC" id="fig|113653.22.peg.1635"/>
<evidence type="ECO:0000256" key="5">
    <source>
        <dbReference type="ARBA" id="ARBA00022723"/>
    </source>
</evidence>
<dbReference type="InterPro" id="IPR036163">
    <property type="entry name" value="HMA_dom_sf"/>
</dbReference>
<evidence type="ECO:0000256" key="13">
    <source>
        <dbReference type="ARBA" id="ARBA00023008"/>
    </source>
</evidence>
<dbReference type="NCBIfam" id="TIGR01525">
    <property type="entry name" value="ATPase-IB_hvy"/>
    <property type="match status" value="1"/>
</dbReference>
<dbReference type="NCBIfam" id="TIGR00003">
    <property type="entry name" value="copper ion binding protein"/>
    <property type="match status" value="2"/>
</dbReference>
<dbReference type="InterPro" id="IPR023214">
    <property type="entry name" value="HAD_sf"/>
</dbReference>
<dbReference type="PROSITE" id="PS01047">
    <property type="entry name" value="HMA_1"/>
    <property type="match status" value="2"/>
</dbReference>
<keyword evidence="4 16" id="KW-0812">Transmembrane</keyword>
<keyword evidence="6" id="KW-0677">Repeat</keyword>
<dbReference type="GO" id="GO:0016887">
    <property type="term" value="F:ATP hydrolysis activity"/>
    <property type="evidence" value="ECO:0007669"/>
    <property type="project" value="InterPro"/>
</dbReference>
<dbReference type="InterPro" id="IPR023298">
    <property type="entry name" value="ATPase_P-typ_TM_dom_sf"/>
</dbReference>
<dbReference type="EMBL" id="CP011267">
    <property type="protein sequence ID" value="AKG91053.1"/>
    <property type="molecule type" value="Genomic_DNA"/>
</dbReference>
<dbReference type="Pfam" id="PF00122">
    <property type="entry name" value="E1-E2_ATPase"/>
    <property type="match status" value="1"/>
</dbReference>
<dbReference type="InterPro" id="IPR006122">
    <property type="entry name" value="HMA_Cu_ion-bd"/>
</dbReference>
<dbReference type="FunFam" id="2.70.150.10:FF:000002">
    <property type="entry name" value="Copper-transporting ATPase 1, putative"/>
    <property type="match status" value="1"/>
</dbReference>
<keyword evidence="3" id="KW-0813">Transport</keyword>
<feature type="transmembrane region" description="Helical" evidence="16">
    <location>
        <begin position="242"/>
        <end position="261"/>
    </location>
</feature>
<feature type="transmembrane region" description="Helical" evidence="16">
    <location>
        <begin position="448"/>
        <end position="470"/>
    </location>
</feature>
<keyword evidence="19" id="KW-1185">Reference proteome</keyword>
<feature type="transmembrane region" description="Helical" evidence="16">
    <location>
        <begin position="203"/>
        <end position="221"/>
    </location>
</feature>
<evidence type="ECO:0000256" key="9">
    <source>
        <dbReference type="ARBA" id="ARBA00022840"/>
    </source>
</evidence>
<dbReference type="InterPro" id="IPR023299">
    <property type="entry name" value="ATPase_P-typ_cyto_dom_N"/>
</dbReference>
<keyword evidence="7" id="KW-0547">Nucleotide-binding</keyword>
<evidence type="ECO:0000313" key="19">
    <source>
        <dbReference type="Proteomes" id="UP000034723"/>
    </source>
</evidence>
<dbReference type="FunFam" id="3.40.50.1000:FF:000031">
    <property type="entry name" value="Probable copper-transporting ATPase HMA5"/>
    <property type="match status" value="1"/>
</dbReference>
<keyword evidence="10" id="KW-0460">Magnesium</keyword>
<dbReference type="InterPro" id="IPR008250">
    <property type="entry name" value="ATPase_P-typ_transduc_dom_A_sf"/>
</dbReference>
<evidence type="ECO:0000313" key="18">
    <source>
        <dbReference type="EMBL" id="AKG91053.1"/>
    </source>
</evidence>
<name>A0A0F7IDS0_9EURY</name>
<dbReference type="FunCoup" id="A0A0F7IDS0">
    <property type="interactions" value="41"/>
</dbReference>
<dbReference type="SUPFAM" id="SSF56784">
    <property type="entry name" value="HAD-like"/>
    <property type="match status" value="1"/>
</dbReference>
<dbReference type="InterPro" id="IPR044492">
    <property type="entry name" value="P_typ_ATPase_HD_dom"/>
</dbReference>
<dbReference type="Gene3D" id="3.30.70.100">
    <property type="match status" value="2"/>
</dbReference>
<evidence type="ECO:0000256" key="6">
    <source>
        <dbReference type="ARBA" id="ARBA00022737"/>
    </source>
</evidence>
<dbReference type="Gene3D" id="3.40.50.1000">
    <property type="entry name" value="HAD superfamily/HAD-like"/>
    <property type="match status" value="1"/>
</dbReference>
<sequence length="828" mass="88651">MFLVTLLSFPVGLNIVKEKQAKLKIGGMTCASCARNVELAVSQLEGVKKASVNLATETLHLEFDPELVRIEDVRKAVEEIGYSVPENETTVNVKIGGMTCASCAKAIETAVGGLPGVKSVSVNLATETARITYVPDITGLDEIRKAVEEIGYRYLGVGGEKSEKDGAEESAVGEMKKKLLAAAAVGSVLLFLQYGGYMGVPEIPYNSLIQFALATPVMIYSGRSMFSSALRALRHRMLNMDVMYSMGVGSAYVASVLSTIGLLPEDYLFYETAVLLLAFLLLGRTLEAIAKGRTSEAIKKLIGLQAKTAIVVRDGREIEVPVEEVRVGDIVIVKPGEKIPVDGVVVEGQSYVDESMITGEPIPALKKKGDEVVGATINKNGVLKIKATRVGSDTLLAQIIRLVEEAMGSRPPIQKLADKIVAYFIPVVLTIAVTSFIYWYFIAGVPEIFAFTTLVAVLVIACPCAFGLATPTALTVGMGKGAELGILIKNGEALEIARRVTTVVFDKTGTLTKGKPEVTDIIAFEGDEMEVLRVAAIAEKRSEHPLAEAIVRKAEEAGMSVEEPEKFEVITGKGVIASVNGEKILVGSRKLMAENGMEVSREVEDTLQRLESEAKTAILVSHNGRIIGAVGIADNIKPSAKEAIEELHRIGKKVAMITGDNRRTAEAIARRLGIDEVLAEVLPHQKAEEVKRLQENGEVVAFVGDGINDAPALAQADLGIAIGSGTDVAIESGEIVLMRDDLRDVVAAIQLSEKTLSKIKQNLFWAMIYNTILIPVAAGALYPVFGIVFRPEWAGLAMAMSSVSVVTNSLLMKNYVPPASSISGKLKN</sequence>
<dbReference type="GO" id="GO:0055070">
    <property type="term" value="P:copper ion homeostasis"/>
    <property type="evidence" value="ECO:0007669"/>
    <property type="project" value="TreeGrafter"/>
</dbReference>
<evidence type="ECO:0000256" key="4">
    <source>
        <dbReference type="ARBA" id="ARBA00022692"/>
    </source>
</evidence>
<keyword evidence="8" id="KW-0187">Copper transport</keyword>
<protein>
    <submittedName>
        <fullName evidence="18">Copper-(or silver)-translocating P-type ATPase</fullName>
        <ecNumber evidence="18">3.6.3.54</ecNumber>
    </submittedName>
</protein>
<organism evidence="18 19">
    <name type="scientific">Geoglobus ahangari</name>
    <dbReference type="NCBI Taxonomy" id="113653"/>
    <lineage>
        <taxon>Archaea</taxon>
        <taxon>Methanobacteriati</taxon>
        <taxon>Methanobacteriota</taxon>
        <taxon>Archaeoglobi</taxon>
        <taxon>Archaeoglobales</taxon>
        <taxon>Archaeoglobaceae</taxon>
        <taxon>Geoglobus</taxon>
    </lineage>
</organism>
<feature type="domain" description="HMA" evidence="17">
    <location>
        <begin position="89"/>
        <end position="155"/>
    </location>
</feature>
<dbReference type="SFLD" id="SFLDG00002">
    <property type="entry name" value="C1.7:_P-type_atpase_like"/>
    <property type="match status" value="1"/>
</dbReference>
<dbReference type="CDD" id="cd00371">
    <property type="entry name" value="HMA"/>
    <property type="match status" value="2"/>
</dbReference>
<dbReference type="EC" id="3.6.3.54" evidence="18"/>
<feature type="transmembrane region" description="Helical" evidence="16">
    <location>
        <begin position="179"/>
        <end position="197"/>
    </location>
</feature>
<keyword evidence="5" id="KW-0479">Metal-binding</keyword>
<keyword evidence="14" id="KW-0406">Ion transport</keyword>
<dbReference type="GO" id="GO:0043682">
    <property type="term" value="F:P-type divalent copper transporter activity"/>
    <property type="evidence" value="ECO:0007669"/>
    <property type="project" value="TreeGrafter"/>
</dbReference>
<dbReference type="Pfam" id="PF00702">
    <property type="entry name" value="Hydrolase"/>
    <property type="match status" value="1"/>
</dbReference>
<feature type="domain" description="HMA" evidence="17">
    <location>
        <begin position="19"/>
        <end position="85"/>
    </location>
</feature>
<evidence type="ECO:0000256" key="8">
    <source>
        <dbReference type="ARBA" id="ARBA00022796"/>
    </source>
</evidence>
<evidence type="ECO:0000259" key="17">
    <source>
        <dbReference type="PROSITE" id="PS50846"/>
    </source>
</evidence>
<dbReference type="Pfam" id="PF00403">
    <property type="entry name" value="HMA"/>
    <property type="match status" value="2"/>
</dbReference>
<evidence type="ECO:0000256" key="16">
    <source>
        <dbReference type="SAM" id="Phobius"/>
    </source>
</evidence>
<dbReference type="InterPro" id="IPR006121">
    <property type="entry name" value="HMA_dom"/>
</dbReference>
<keyword evidence="13" id="KW-0186">Copper</keyword>
<keyword evidence="15 16" id="KW-0472">Membrane</keyword>
<accession>A0A0F7IDS0</accession>
<dbReference type="InterPro" id="IPR018303">
    <property type="entry name" value="ATPase_P-typ_P_site"/>
</dbReference>
<dbReference type="PANTHER" id="PTHR43520">
    <property type="entry name" value="ATP7, ISOFORM B"/>
    <property type="match status" value="1"/>
</dbReference>
<evidence type="ECO:0000256" key="11">
    <source>
        <dbReference type="ARBA" id="ARBA00022967"/>
    </source>
</evidence>
<dbReference type="PROSITE" id="PS00154">
    <property type="entry name" value="ATPASE_E1_E2"/>
    <property type="match status" value="1"/>
</dbReference>
<dbReference type="PRINTS" id="PR00119">
    <property type="entry name" value="CATATPASE"/>
</dbReference>
<keyword evidence="9" id="KW-0067">ATP-binding</keyword>
<dbReference type="NCBIfam" id="TIGR01511">
    <property type="entry name" value="ATPase-IB1_Cu"/>
    <property type="match status" value="1"/>
</dbReference>
<evidence type="ECO:0000256" key="15">
    <source>
        <dbReference type="ARBA" id="ARBA00023136"/>
    </source>
</evidence>
<evidence type="ECO:0000256" key="3">
    <source>
        <dbReference type="ARBA" id="ARBA00022448"/>
    </source>
</evidence>
<dbReference type="InterPro" id="IPR036412">
    <property type="entry name" value="HAD-like_sf"/>
</dbReference>
<dbReference type="SUPFAM" id="SSF55008">
    <property type="entry name" value="HMA, heavy metal-associated domain"/>
    <property type="match status" value="2"/>
</dbReference>
<feature type="transmembrane region" description="Helical" evidence="16">
    <location>
        <begin position="793"/>
        <end position="811"/>
    </location>
</feature>
<dbReference type="GO" id="GO:0005507">
    <property type="term" value="F:copper ion binding"/>
    <property type="evidence" value="ECO:0007669"/>
    <property type="project" value="InterPro"/>
</dbReference>
<feature type="transmembrane region" description="Helical" evidence="16">
    <location>
        <begin position="267"/>
        <end position="286"/>
    </location>
</feature>
<dbReference type="GO" id="GO:0012505">
    <property type="term" value="C:endomembrane system"/>
    <property type="evidence" value="ECO:0007669"/>
    <property type="project" value="UniProtKB-SubCell"/>
</dbReference>
<dbReference type="CDD" id="cd02094">
    <property type="entry name" value="P-type_ATPase_Cu-like"/>
    <property type="match status" value="1"/>
</dbReference>
<dbReference type="PROSITE" id="PS50846">
    <property type="entry name" value="HMA_2"/>
    <property type="match status" value="2"/>
</dbReference>
<comment type="subcellular location">
    <subcellularLocation>
        <location evidence="1">Endomembrane system</location>
        <topology evidence="1">Multi-pass membrane protein</topology>
    </subcellularLocation>
</comment>
<dbReference type="NCBIfam" id="TIGR01494">
    <property type="entry name" value="ATPase_P-type"/>
    <property type="match status" value="1"/>
</dbReference>
<comment type="similarity">
    <text evidence="2">Belongs to the cation transport ATPase (P-type) (TC 3.A.3) family. Type IB subfamily.</text>
</comment>
<dbReference type="InterPro" id="IPR059000">
    <property type="entry name" value="ATPase_P-type_domA"/>
</dbReference>
<dbReference type="InterPro" id="IPR001757">
    <property type="entry name" value="P_typ_ATPase"/>
</dbReference>
<dbReference type="Gene3D" id="2.70.150.10">
    <property type="entry name" value="Calcium-transporting ATPase, cytoplasmic transduction domain A"/>
    <property type="match status" value="1"/>
</dbReference>
<dbReference type="HOGENOM" id="CLU_001771_0_3_2"/>
<feature type="transmembrane region" description="Helical" evidence="16">
    <location>
        <begin position="763"/>
        <end position="787"/>
    </location>
</feature>
<dbReference type="GO" id="GO:0005524">
    <property type="term" value="F:ATP binding"/>
    <property type="evidence" value="ECO:0007669"/>
    <property type="project" value="UniProtKB-KW"/>
</dbReference>
<keyword evidence="18" id="KW-0378">Hydrolase</keyword>
<dbReference type="FunFam" id="3.30.70.100:FF:000005">
    <property type="entry name" value="Copper-exporting P-type ATPase A"/>
    <property type="match status" value="2"/>
</dbReference>